<reference evidence="2 3" key="1">
    <citation type="journal article" date="2015" name="Int. J. Syst. Evol. Microbiol.">
        <title>Amycolatopsis rhabdoformis sp. nov., an actinomycete isolated from a tropical forest soil.</title>
        <authorList>
            <person name="Souza W.R."/>
            <person name="Silva R.E."/>
            <person name="Goodfellow M."/>
            <person name="Busarakam K."/>
            <person name="Figueiro F.S."/>
            <person name="Ferreira D."/>
            <person name="Rodrigues-Filho E."/>
            <person name="Moraes L.A.B."/>
            <person name="Zucchi T.D."/>
        </authorList>
    </citation>
    <scope>NUCLEOTIDE SEQUENCE [LARGE SCALE GENOMIC DNA]</scope>
    <source>
        <strain evidence="2 3">NCIMB 14900</strain>
    </source>
</reference>
<accession>A0ABZ1HWL0</accession>
<dbReference type="EMBL" id="CP142149">
    <property type="protein sequence ID" value="WSE26360.1"/>
    <property type="molecule type" value="Genomic_DNA"/>
</dbReference>
<protein>
    <recommendedName>
        <fullName evidence="4">DUF2786 domain-containing protein</fullName>
    </recommendedName>
</protein>
<feature type="region of interest" description="Disordered" evidence="1">
    <location>
        <begin position="24"/>
        <end position="123"/>
    </location>
</feature>
<dbReference type="Proteomes" id="UP001330812">
    <property type="component" value="Chromosome"/>
</dbReference>
<sequence length="212" mass="22022">MTRQTPFTPEQVAAAQLRVILDEKLSRDTPDLVRRIANSGSGESGPPPTGMDGSPPQPRKAGAPGSGADRLADATPEERAESRRAWREEIAGGMGIGATPAGSGAGQAPNEGPIAPGGSGESLHRAEEAVKVLAQTLATLRRSGDRRGAATVFGYLAEALAEADEVAESSATSPPTVDVEGTIVRRKPTWLVETDDVWGTAEEHPSRPSSPE</sequence>
<feature type="compositionally biased region" description="Basic and acidic residues" evidence="1">
    <location>
        <begin position="24"/>
        <end position="34"/>
    </location>
</feature>
<evidence type="ECO:0000256" key="1">
    <source>
        <dbReference type="SAM" id="MobiDB-lite"/>
    </source>
</evidence>
<evidence type="ECO:0000313" key="3">
    <source>
        <dbReference type="Proteomes" id="UP001330812"/>
    </source>
</evidence>
<evidence type="ECO:0000313" key="2">
    <source>
        <dbReference type="EMBL" id="WSE26360.1"/>
    </source>
</evidence>
<gene>
    <name evidence="2" type="ORF">VSH64_26140</name>
</gene>
<keyword evidence="3" id="KW-1185">Reference proteome</keyword>
<dbReference type="RefSeq" id="WP_326565329.1">
    <property type="nucleotide sequence ID" value="NZ_CP142149.1"/>
</dbReference>
<feature type="compositionally biased region" description="Basic and acidic residues" evidence="1">
    <location>
        <begin position="70"/>
        <end position="90"/>
    </location>
</feature>
<evidence type="ECO:0008006" key="4">
    <source>
        <dbReference type="Google" id="ProtNLM"/>
    </source>
</evidence>
<organism evidence="2 3">
    <name type="scientific">Amycolatopsis rhabdoformis</name>
    <dbReference type="NCBI Taxonomy" id="1448059"/>
    <lineage>
        <taxon>Bacteria</taxon>
        <taxon>Bacillati</taxon>
        <taxon>Actinomycetota</taxon>
        <taxon>Actinomycetes</taxon>
        <taxon>Pseudonocardiales</taxon>
        <taxon>Pseudonocardiaceae</taxon>
        <taxon>Amycolatopsis</taxon>
    </lineage>
</organism>
<name>A0ABZ1HWL0_9PSEU</name>
<proteinExistence type="predicted"/>